<sequence>MKPVKPTKTTLSRSYILQVALELLDQEDLQKFTMRKLGQEMSVSPMAVYRYFPNQEALFDGLVEMLWQRVLVLDQDAANATWQDQVTGLMSRLRQTLLAHPNILPLISTRPLSTHSEFALVEKILTIWTTKGLAIQPTTVFLINSLTAYTLGFVWTEAVNPQSMSELEPNLLSAAHPQSDLLNQFMQPIREQQFTSDEQFLMGIQALLAGWKKEN</sequence>
<evidence type="ECO:0000256" key="4">
    <source>
        <dbReference type="ARBA" id="ARBA00023163"/>
    </source>
</evidence>
<keyword evidence="3" id="KW-0238">DNA-binding</keyword>
<keyword evidence="4" id="KW-0804">Transcription</keyword>
<dbReference type="PANTHER" id="PTHR30055">
    <property type="entry name" value="HTH-TYPE TRANSCRIPTIONAL REGULATOR RUTR"/>
    <property type="match status" value="1"/>
</dbReference>
<reference evidence="5 6" key="1">
    <citation type="journal article" date="2018" name="Front. Microbiol.">
        <title>Conversion of Methionine to Cysteine in Lactobacillus paracasei Depends on the Highly Mobile cysK-ctl-cysE Gene Cluster.</title>
        <authorList>
            <person name="Wuthrich D."/>
            <person name="Irmler S."/>
            <person name="Berthoud H."/>
            <person name="Guggenbuhl B."/>
            <person name="Eugster E."/>
            <person name="Bruggmann R."/>
        </authorList>
    </citation>
    <scope>NUCLEOTIDE SEQUENCE [LARGE SCALE GENOMIC DNA]</scope>
    <source>
        <strain evidence="5 6">FAM18172</strain>
    </source>
</reference>
<evidence type="ECO:0000313" key="5">
    <source>
        <dbReference type="EMBL" id="RND89726.1"/>
    </source>
</evidence>
<dbReference type="InterPro" id="IPR001647">
    <property type="entry name" value="HTH_TetR"/>
</dbReference>
<dbReference type="InterPro" id="IPR050109">
    <property type="entry name" value="HTH-type_TetR-like_transc_reg"/>
</dbReference>
<gene>
    <name evidence="5" type="ORF">FAM18172_00102</name>
</gene>
<dbReference type="OMA" id="MRAVETV"/>
<evidence type="ECO:0000256" key="1">
    <source>
        <dbReference type="ARBA" id="ARBA00022491"/>
    </source>
</evidence>
<keyword evidence="2" id="KW-0805">Transcription regulation</keyword>
<dbReference type="Pfam" id="PF00440">
    <property type="entry name" value="TetR_N"/>
    <property type="match status" value="1"/>
</dbReference>
<dbReference type="SUPFAM" id="SSF48498">
    <property type="entry name" value="Tetracyclin repressor-like, C-terminal domain"/>
    <property type="match status" value="1"/>
</dbReference>
<dbReference type="RefSeq" id="WP_003577317.1">
    <property type="nucleotide sequence ID" value="NZ_AFYP01000003.1"/>
</dbReference>
<dbReference type="InterPro" id="IPR009057">
    <property type="entry name" value="Homeodomain-like_sf"/>
</dbReference>
<dbReference type="PROSITE" id="PS50977">
    <property type="entry name" value="HTH_TETR_2"/>
    <property type="match status" value="1"/>
</dbReference>
<keyword evidence="1" id="KW-0678">Repressor</keyword>
<evidence type="ECO:0000256" key="2">
    <source>
        <dbReference type="ARBA" id="ARBA00023015"/>
    </source>
</evidence>
<dbReference type="SMR" id="A0A243Q270"/>
<protein>
    <submittedName>
        <fullName evidence="5">Tetracycline repressor protein class B from transposon Tn10</fullName>
    </submittedName>
</protein>
<dbReference type="Proteomes" id="UP000285532">
    <property type="component" value="Unassembled WGS sequence"/>
</dbReference>
<name>A0A243Q270_LACPA</name>
<evidence type="ECO:0000313" key="6">
    <source>
        <dbReference type="Proteomes" id="UP000285532"/>
    </source>
</evidence>
<proteinExistence type="predicted"/>
<dbReference type="GO" id="GO:0045892">
    <property type="term" value="P:negative regulation of DNA-templated transcription"/>
    <property type="evidence" value="ECO:0007669"/>
    <property type="project" value="InterPro"/>
</dbReference>
<evidence type="ECO:0000256" key="3">
    <source>
        <dbReference type="ARBA" id="ARBA00023125"/>
    </source>
</evidence>
<dbReference type="PANTHER" id="PTHR30055:SF151">
    <property type="entry name" value="TRANSCRIPTIONAL REGULATORY PROTEIN"/>
    <property type="match status" value="1"/>
</dbReference>
<dbReference type="InterPro" id="IPR003012">
    <property type="entry name" value="Tet_transcr_reg_TetR"/>
</dbReference>
<accession>K6SEG2</accession>
<dbReference type="InterPro" id="IPR036271">
    <property type="entry name" value="Tet_transcr_reg_TetR-rel_C_sf"/>
</dbReference>
<dbReference type="AlphaFoldDB" id="A0A243Q270"/>
<comment type="caution">
    <text evidence="5">The sequence shown here is derived from an EMBL/GenBank/DDBJ whole genome shotgun (WGS) entry which is preliminary data.</text>
</comment>
<dbReference type="EMBL" id="LKFU01000007">
    <property type="protein sequence ID" value="RND89726.1"/>
    <property type="molecule type" value="Genomic_DNA"/>
</dbReference>
<accession>A0A243Q270</accession>
<dbReference type="Gene3D" id="1.10.357.10">
    <property type="entry name" value="Tetracycline Repressor, domain 2"/>
    <property type="match status" value="1"/>
</dbReference>
<organism evidence="5 6">
    <name type="scientific">Lacticaseibacillus paracasei</name>
    <name type="common">Lactobacillus paracasei</name>
    <dbReference type="NCBI Taxonomy" id="1597"/>
    <lineage>
        <taxon>Bacteria</taxon>
        <taxon>Bacillati</taxon>
        <taxon>Bacillota</taxon>
        <taxon>Bacilli</taxon>
        <taxon>Lactobacillales</taxon>
        <taxon>Lactobacillaceae</taxon>
        <taxon>Lacticaseibacillus</taxon>
    </lineage>
</organism>
<dbReference type="Pfam" id="PF02909">
    <property type="entry name" value="TetR_C_1"/>
    <property type="match status" value="1"/>
</dbReference>
<dbReference type="SUPFAM" id="SSF46689">
    <property type="entry name" value="Homeodomain-like"/>
    <property type="match status" value="1"/>
</dbReference>
<dbReference type="GO" id="GO:0003700">
    <property type="term" value="F:DNA-binding transcription factor activity"/>
    <property type="evidence" value="ECO:0007669"/>
    <property type="project" value="TreeGrafter"/>
</dbReference>
<dbReference type="GO" id="GO:0046677">
    <property type="term" value="P:response to antibiotic"/>
    <property type="evidence" value="ECO:0007669"/>
    <property type="project" value="InterPro"/>
</dbReference>
<dbReference type="GO" id="GO:0000976">
    <property type="term" value="F:transcription cis-regulatory region binding"/>
    <property type="evidence" value="ECO:0007669"/>
    <property type="project" value="TreeGrafter"/>
</dbReference>
<dbReference type="InterPro" id="IPR004111">
    <property type="entry name" value="Repressor_TetR_C"/>
</dbReference>
<dbReference type="PRINTS" id="PR00400">
    <property type="entry name" value="TETREPRESSOR"/>
</dbReference>